<dbReference type="EMBL" id="KZ663685">
    <property type="protein sequence ID" value="PPS10732.1"/>
    <property type="molecule type" value="Genomic_DNA"/>
</dbReference>
<accession>A0A2P5Y563</accession>
<feature type="compositionally biased region" description="Polar residues" evidence="1">
    <location>
        <begin position="16"/>
        <end position="35"/>
    </location>
</feature>
<organism evidence="2 3">
    <name type="scientific">Gossypium barbadense</name>
    <name type="common">Sea Island cotton</name>
    <name type="synonym">Hibiscus barbadensis</name>
    <dbReference type="NCBI Taxonomy" id="3634"/>
    <lineage>
        <taxon>Eukaryota</taxon>
        <taxon>Viridiplantae</taxon>
        <taxon>Streptophyta</taxon>
        <taxon>Embryophyta</taxon>
        <taxon>Tracheophyta</taxon>
        <taxon>Spermatophyta</taxon>
        <taxon>Magnoliopsida</taxon>
        <taxon>eudicotyledons</taxon>
        <taxon>Gunneridae</taxon>
        <taxon>Pentapetalae</taxon>
        <taxon>rosids</taxon>
        <taxon>malvids</taxon>
        <taxon>Malvales</taxon>
        <taxon>Malvaceae</taxon>
        <taxon>Malvoideae</taxon>
        <taxon>Gossypium</taxon>
    </lineage>
</organism>
<sequence length="66" mass="6977">MAPLPTPVANPHHPHTTNASTTGQPSDHQHTMTNTRGKKTAVPASKKRKGTASSLGPATKIRNPFL</sequence>
<evidence type="ECO:0000313" key="2">
    <source>
        <dbReference type="EMBL" id="PPS10732.1"/>
    </source>
</evidence>
<feature type="region of interest" description="Disordered" evidence="1">
    <location>
        <begin position="1"/>
        <end position="66"/>
    </location>
</feature>
<reference evidence="2 3" key="1">
    <citation type="submission" date="2015-01" db="EMBL/GenBank/DDBJ databases">
        <title>Genome of allotetraploid Gossypium barbadense reveals genomic plasticity and fiber elongation in cotton evolution.</title>
        <authorList>
            <person name="Chen X."/>
            <person name="Liu X."/>
            <person name="Zhao B."/>
            <person name="Zheng H."/>
            <person name="Hu Y."/>
            <person name="Lu G."/>
            <person name="Yang C."/>
            <person name="Chen J."/>
            <person name="Shan C."/>
            <person name="Zhang L."/>
            <person name="Zhou Y."/>
            <person name="Wang L."/>
            <person name="Guo W."/>
            <person name="Bai Y."/>
            <person name="Ruan J."/>
            <person name="Shangguan X."/>
            <person name="Mao Y."/>
            <person name="Jiang J."/>
            <person name="Zhu Y."/>
            <person name="Lei J."/>
            <person name="Kang H."/>
            <person name="Chen S."/>
            <person name="He X."/>
            <person name="Wang R."/>
            <person name="Wang Y."/>
            <person name="Chen J."/>
            <person name="Wang L."/>
            <person name="Yu S."/>
            <person name="Wang B."/>
            <person name="Wei J."/>
            <person name="Song S."/>
            <person name="Lu X."/>
            <person name="Gao Z."/>
            <person name="Gu W."/>
            <person name="Deng X."/>
            <person name="Ma D."/>
            <person name="Wang S."/>
            <person name="Liang W."/>
            <person name="Fang L."/>
            <person name="Cai C."/>
            <person name="Zhu X."/>
            <person name="Zhou B."/>
            <person name="Zhang Y."/>
            <person name="Chen Z."/>
            <person name="Xu S."/>
            <person name="Zhu R."/>
            <person name="Wang S."/>
            <person name="Zhang T."/>
            <person name="Zhao G."/>
        </authorList>
    </citation>
    <scope>NUCLEOTIDE SEQUENCE [LARGE SCALE GENOMIC DNA]</scope>
    <source>
        <strain evidence="3">cv. Xinhai21</strain>
        <tissue evidence="2">Leaf</tissue>
    </source>
</reference>
<dbReference type="AlphaFoldDB" id="A0A2P5Y563"/>
<gene>
    <name evidence="2" type="ORF">GOBAR_AA09904</name>
</gene>
<proteinExistence type="predicted"/>
<dbReference type="Proteomes" id="UP000239757">
    <property type="component" value="Unassembled WGS sequence"/>
</dbReference>
<evidence type="ECO:0000313" key="3">
    <source>
        <dbReference type="Proteomes" id="UP000239757"/>
    </source>
</evidence>
<name>A0A2P5Y563_GOSBA</name>
<evidence type="ECO:0000256" key="1">
    <source>
        <dbReference type="SAM" id="MobiDB-lite"/>
    </source>
</evidence>
<protein>
    <submittedName>
        <fullName evidence="2">Uncharacterized protein</fullName>
    </submittedName>
</protein>